<accession>A0A9J6RMT5</accession>
<dbReference type="Proteomes" id="UP001069090">
    <property type="component" value="Unassembled WGS sequence"/>
</dbReference>
<dbReference type="Gene3D" id="3.40.50.1820">
    <property type="entry name" value="alpha/beta hydrolase"/>
    <property type="match status" value="1"/>
</dbReference>
<comment type="caution">
    <text evidence="2">The sequence shown here is derived from an EMBL/GenBank/DDBJ whole genome shotgun (WGS) entry which is preliminary data.</text>
</comment>
<evidence type="ECO:0000313" key="3">
    <source>
        <dbReference type="Proteomes" id="UP001069090"/>
    </source>
</evidence>
<keyword evidence="3" id="KW-1185">Reference proteome</keyword>
<dbReference type="InterPro" id="IPR029058">
    <property type="entry name" value="AB_hydrolase_fold"/>
</dbReference>
<dbReference type="PANTHER" id="PTHR12277">
    <property type="entry name" value="ALPHA/BETA HYDROLASE DOMAIN-CONTAINING PROTEIN"/>
    <property type="match status" value="1"/>
</dbReference>
<name>A0A9J6RMT5_9GAMM</name>
<feature type="domain" description="Serine aminopeptidase S33" evidence="1">
    <location>
        <begin position="71"/>
        <end position="184"/>
    </location>
</feature>
<proteinExistence type="predicted"/>
<gene>
    <name evidence="2" type="ORF">O0V09_09850</name>
</gene>
<dbReference type="Pfam" id="PF12146">
    <property type="entry name" value="Hydrolase_4"/>
    <property type="match status" value="1"/>
</dbReference>
<organism evidence="2 3">
    <name type="scientific">Dasania phycosphaerae</name>
    <dbReference type="NCBI Taxonomy" id="2950436"/>
    <lineage>
        <taxon>Bacteria</taxon>
        <taxon>Pseudomonadati</taxon>
        <taxon>Pseudomonadota</taxon>
        <taxon>Gammaproteobacteria</taxon>
        <taxon>Cellvibrionales</taxon>
        <taxon>Spongiibacteraceae</taxon>
        <taxon>Dasania</taxon>
    </lineage>
</organism>
<sequence>MFLIDIIFNSRTRLGLLALSLCLAGCESLFFYPMKEHVRSPADIDLAYSDVRIASSDGVSLHGWFLPAQGEAKGTVYFLHGNAENISTHIASVYWLPERGYQVFMLDYRGYGLSTGVPTLPEVLVDIKKGWQWLLQQPQVQQVPLYILGQSLGAAMAGYVVATEPELKKSLTAVALDAGFASYPQVAKEAAAKHWLTWPWQWAVHSLLGDEYNLEKVIGQIPPTPLLLIHGRHDNIISAQQIQQLYDRAGQPKQLLQYDGPHIATFQQPVNRKYLLRFFAQAAAGELVAP</sequence>
<reference evidence="2 3" key="1">
    <citation type="submission" date="2022-12" db="EMBL/GenBank/DDBJ databases">
        <title>Dasania phycosphaerae sp. nov., isolated from particulate material of the south coast of Korea.</title>
        <authorList>
            <person name="Jiang Y."/>
        </authorList>
    </citation>
    <scope>NUCLEOTIDE SEQUENCE [LARGE SCALE GENOMIC DNA]</scope>
    <source>
        <strain evidence="2 3">GY-19</strain>
    </source>
</reference>
<evidence type="ECO:0000313" key="2">
    <source>
        <dbReference type="EMBL" id="MCZ0865504.1"/>
    </source>
</evidence>
<dbReference type="EMBL" id="JAPTGG010000007">
    <property type="protein sequence ID" value="MCZ0865504.1"/>
    <property type="molecule type" value="Genomic_DNA"/>
</dbReference>
<evidence type="ECO:0000259" key="1">
    <source>
        <dbReference type="Pfam" id="PF12146"/>
    </source>
</evidence>
<protein>
    <submittedName>
        <fullName evidence="2">Lysophospholipase</fullName>
    </submittedName>
</protein>
<dbReference type="SUPFAM" id="SSF53474">
    <property type="entry name" value="alpha/beta-Hydrolases"/>
    <property type="match status" value="1"/>
</dbReference>
<dbReference type="AlphaFoldDB" id="A0A9J6RMT5"/>
<dbReference type="RefSeq" id="WP_258331650.1">
    <property type="nucleotide sequence ID" value="NZ_JAPTGG010000007.1"/>
</dbReference>
<dbReference type="PANTHER" id="PTHR12277:SF81">
    <property type="entry name" value="PROTEIN ABHD13"/>
    <property type="match status" value="1"/>
</dbReference>
<dbReference type="InterPro" id="IPR022742">
    <property type="entry name" value="Hydrolase_4"/>
</dbReference>